<comment type="caution">
    <text evidence="3">The sequence shown here is derived from an EMBL/GenBank/DDBJ whole genome shotgun (WGS) entry which is preliminary data.</text>
</comment>
<reference evidence="3 4" key="1">
    <citation type="journal article" date="2012" name="J. Bacteriol.">
        <title>Genome Sequence of the Filamentous Bacterium Fibrisoma limi BUZ 3T.</title>
        <authorList>
            <person name="Filippini M."/>
            <person name="Qi W."/>
            <person name="Jaenicke S."/>
            <person name="Goesmann A."/>
            <person name="Smits T.H."/>
            <person name="Bagheri H.C."/>
        </authorList>
    </citation>
    <scope>NUCLEOTIDE SEQUENCE [LARGE SCALE GENOMIC DNA]</scope>
    <source>
        <strain evidence="4">BUZ 3T</strain>
    </source>
</reference>
<dbReference type="InterPro" id="IPR045749">
    <property type="entry name" value="DUF6090"/>
</dbReference>
<dbReference type="Proteomes" id="UP000009309">
    <property type="component" value="Unassembled WGS sequence"/>
</dbReference>
<organism evidence="3 4">
    <name type="scientific">Fibrisoma limi BUZ 3</name>
    <dbReference type="NCBI Taxonomy" id="1185876"/>
    <lineage>
        <taxon>Bacteria</taxon>
        <taxon>Pseudomonadati</taxon>
        <taxon>Bacteroidota</taxon>
        <taxon>Cytophagia</taxon>
        <taxon>Cytophagales</taxon>
        <taxon>Spirosomataceae</taxon>
        <taxon>Fibrisoma</taxon>
    </lineage>
</organism>
<keyword evidence="2" id="KW-0812">Transmembrane</keyword>
<dbReference type="AlphaFoldDB" id="I2GMN2"/>
<dbReference type="eggNOG" id="ENOG5033HRZ">
    <property type="taxonomic scope" value="Bacteria"/>
</dbReference>
<dbReference type="EMBL" id="CAIT01000009">
    <property type="protein sequence ID" value="CCH55160.1"/>
    <property type="molecule type" value="Genomic_DNA"/>
</dbReference>
<feature type="compositionally biased region" description="Polar residues" evidence="1">
    <location>
        <begin position="1"/>
        <end position="13"/>
    </location>
</feature>
<evidence type="ECO:0000313" key="4">
    <source>
        <dbReference type="Proteomes" id="UP000009309"/>
    </source>
</evidence>
<dbReference type="STRING" id="1185876.BN8_04399"/>
<protein>
    <submittedName>
        <fullName evidence="3">Uncharacterized protein</fullName>
    </submittedName>
</protein>
<keyword evidence="4" id="KW-1185">Reference proteome</keyword>
<name>I2GMN2_9BACT</name>
<dbReference type="RefSeq" id="WP_009283730.1">
    <property type="nucleotide sequence ID" value="NZ_CAIT01000009.1"/>
</dbReference>
<keyword evidence="2" id="KW-0472">Membrane</keyword>
<sequence>MDIQQEPTPQQPAVESAKKRPGPFKQIGTLLRERWPEYMLEIVVIILSITLSFAFDEWKEKNRKQEVEQAYLKSLTNDVVTDLNQLDEVIAETKQIIQKASLLGSLTEQQAAAPANYNRILDDVRFVFKRPRFIAENATFLDLTSTGNMQLITDASLKKALFDYYRHYASIEQVESAELDATNAIAGPYVVNRLPLVGGMNSKPVNLAAVTGEVEFKNVMLLRQSTREELLEEYQEILSKGKAIQAQLKKKLN</sequence>
<proteinExistence type="predicted"/>
<gene>
    <name evidence="3" type="ORF">BN8_04399</name>
</gene>
<feature type="region of interest" description="Disordered" evidence="1">
    <location>
        <begin position="1"/>
        <end position="21"/>
    </location>
</feature>
<evidence type="ECO:0000256" key="2">
    <source>
        <dbReference type="SAM" id="Phobius"/>
    </source>
</evidence>
<feature type="transmembrane region" description="Helical" evidence="2">
    <location>
        <begin position="38"/>
        <end position="55"/>
    </location>
</feature>
<dbReference type="Pfam" id="PF19578">
    <property type="entry name" value="DUF6090"/>
    <property type="match status" value="1"/>
</dbReference>
<accession>I2GMN2</accession>
<keyword evidence="2" id="KW-1133">Transmembrane helix</keyword>
<evidence type="ECO:0000256" key="1">
    <source>
        <dbReference type="SAM" id="MobiDB-lite"/>
    </source>
</evidence>
<evidence type="ECO:0000313" key="3">
    <source>
        <dbReference type="EMBL" id="CCH55160.1"/>
    </source>
</evidence>